<dbReference type="NCBIfam" id="TIGR04219">
    <property type="entry name" value="OMP_w_GlyGly"/>
    <property type="match status" value="1"/>
</dbReference>
<sequence>MKNYVVAGLAMSSFALVAPANADIISIEADAQYWFASASGEHRVGDFTTVGNDWDSDGQMRLSLALEHFLPLIPNAKVTSQSLEFDAAREGQLAARSDLGHETFTLYYAPLNNDLVTVQFGASLMRLRGSINELGNDTAAVSQSISEDIGMAYLRASAGLPLTGFSIVGQGQFSVGSDNDVYDIEAAIRYRFLETVLDGHIGVGYRDMQMQLNKNSSFATDYSFKGPFVNLTVRF</sequence>
<dbReference type="Proteomes" id="UP000288212">
    <property type="component" value="Unassembled WGS sequence"/>
</dbReference>
<organism evidence="2 3">
    <name type="scientific">Aliidiomarina haloalkalitolerans</name>
    <dbReference type="NCBI Taxonomy" id="859059"/>
    <lineage>
        <taxon>Bacteria</taxon>
        <taxon>Pseudomonadati</taxon>
        <taxon>Pseudomonadota</taxon>
        <taxon>Gammaproteobacteria</taxon>
        <taxon>Alteromonadales</taxon>
        <taxon>Idiomarinaceae</taxon>
        <taxon>Aliidiomarina</taxon>
    </lineage>
</organism>
<keyword evidence="3" id="KW-1185">Reference proteome</keyword>
<evidence type="ECO:0000313" key="2">
    <source>
        <dbReference type="EMBL" id="RUO19760.1"/>
    </source>
</evidence>
<reference evidence="2 3" key="1">
    <citation type="journal article" date="2011" name="Front. Microbiol.">
        <title>Genomic signatures of strain selection and enhancement in Bacillus atrophaeus var. globigii, a historical biowarfare simulant.</title>
        <authorList>
            <person name="Gibbons H.S."/>
            <person name="Broomall S.M."/>
            <person name="McNew L.A."/>
            <person name="Daligault H."/>
            <person name="Chapman C."/>
            <person name="Bruce D."/>
            <person name="Karavis M."/>
            <person name="Krepps M."/>
            <person name="McGregor P.A."/>
            <person name="Hong C."/>
            <person name="Park K.H."/>
            <person name="Akmal A."/>
            <person name="Feldman A."/>
            <person name="Lin J.S."/>
            <person name="Chang W.E."/>
            <person name="Higgs B.W."/>
            <person name="Demirev P."/>
            <person name="Lindquist J."/>
            <person name="Liem A."/>
            <person name="Fochler E."/>
            <person name="Read T.D."/>
            <person name="Tapia R."/>
            <person name="Johnson S."/>
            <person name="Bishop-Lilly K.A."/>
            <person name="Detter C."/>
            <person name="Han C."/>
            <person name="Sozhamannan S."/>
            <person name="Rosenzweig C.N."/>
            <person name="Skowronski E.W."/>
        </authorList>
    </citation>
    <scope>NUCLEOTIDE SEQUENCE [LARGE SCALE GENOMIC DNA]</scope>
    <source>
        <strain evidence="2 3">AK5</strain>
    </source>
</reference>
<dbReference type="OrthoDB" id="6708408at2"/>
<feature type="signal peptide" evidence="1">
    <location>
        <begin position="1"/>
        <end position="22"/>
    </location>
</feature>
<dbReference type="RefSeq" id="WP_126792511.1">
    <property type="nucleotide sequence ID" value="NZ_PIPI01000004.1"/>
</dbReference>
<feature type="chain" id="PRO_5019229870" description="TIGR04219 family outer membrane beta-barrel protein" evidence="1">
    <location>
        <begin position="23"/>
        <end position="235"/>
    </location>
</feature>
<proteinExistence type="predicted"/>
<keyword evidence="1" id="KW-0732">Signal</keyword>
<gene>
    <name evidence="2" type="ORF">CWE06_06890</name>
</gene>
<accession>A0A432VTJ5</accession>
<dbReference type="EMBL" id="PIPI01000004">
    <property type="protein sequence ID" value="RUO19760.1"/>
    <property type="molecule type" value="Genomic_DNA"/>
</dbReference>
<dbReference type="InterPro" id="IPR026387">
    <property type="entry name" value="OMP_w_GlyGly"/>
</dbReference>
<comment type="caution">
    <text evidence="2">The sequence shown here is derived from an EMBL/GenBank/DDBJ whole genome shotgun (WGS) entry which is preliminary data.</text>
</comment>
<dbReference type="AlphaFoldDB" id="A0A432VTJ5"/>
<protein>
    <recommendedName>
        <fullName evidence="4">TIGR04219 family outer membrane beta-barrel protein</fullName>
    </recommendedName>
</protein>
<name>A0A432VTJ5_9GAMM</name>
<evidence type="ECO:0000313" key="3">
    <source>
        <dbReference type="Proteomes" id="UP000288212"/>
    </source>
</evidence>
<evidence type="ECO:0008006" key="4">
    <source>
        <dbReference type="Google" id="ProtNLM"/>
    </source>
</evidence>
<evidence type="ECO:0000256" key="1">
    <source>
        <dbReference type="SAM" id="SignalP"/>
    </source>
</evidence>